<evidence type="ECO:0000313" key="1">
    <source>
        <dbReference type="EMBL" id="EKX72442.1"/>
    </source>
</evidence>
<sequence length="234" mass="26547">MGTGSMSDRIGGTVTIDMGYYPGGNNIEVDSKGRYYYKSDNKEVILKKEDYPIKYGPYKKLTHTLQGVGIKSIAHNGVPQTVFPDNISGWESVTVYYWSGDTNHNQPLLLELKPTTGSHSYYALNTDRNKWSTWKKDTDAAGTLRERLNKQNCKKNGAHIMDLSRRGSYQCPGCVCEWIAVSSLPVPLYNYKRFKHYISSANTSITRFKDNENDQVGLPSIKHRLYQCLQLSIL</sequence>
<organism evidence="1 2">
    <name type="scientific">Theileria equi strain WA</name>
    <dbReference type="NCBI Taxonomy" id="1537102"/>
    <lineage>
        <taxon>Eukaryota</taxon>
        <taxon>Sar</taxon>
        <taxon>Alveolata</taxon>
        <taxon>Apicomplexa</taxon>
        <taxon>Aconoidasida</taxon>
        <taxon>Piroplasmida</taxon>
        <taxon>Theileriidae</taxon>
        <taxon>Theileria</taxon>
    </lineage>
</organism>
<accession>L1LAE5</accession>
<dbReference type="KEGG" id="beq:BEWA_049090"/>
<protein>
    <submittedName>
        <fullName evidence="1">Uncharacterized protein</fullName>
    </submittedName>
</protein>
<reference evidence="1 2" key="1">
    <citation type="journal article" date="2012" name="BMC Genomics">
        <title>Comparative genomic analysis and phylogenetic position of Theileria equi.</title>
        <authorList>
            <person name="Kappmeyer L.S."/>
            <person name="Thiagarajan M."/>
            <person name="Herndon D.R."/>
            <person name="Ramsay J.D."/>
            <person name="Caler E."/>
            <person name="Djikeng A."/>
            <person name="Gillespie J.J."/>
            <person name="Lau A.O."/>
            <person name="Roalson E.H."/>
            <person name="Silva J.C."/>
            <person name="Silva M.G."/>
            <person name="Suarez C.E."/>
            <person name="Ueti M.W."/>
            <person name="Nene V.M."/>
            <person name="Mealey R.H."/>
            <person name="Knowles D.P."/>
            <person name="Brayton K.A."/>
        </authorList>
    </citation>
    <scope>NUCLEOTIDE SEQUENCE [LARGE SCALE GENOMIC DNA]</scope>
    <source>
        <strain evidence="1 2">WA</strain>
    </source>
</reference>
<gene>
    <name evidence="1" type="ORF">BEWA_049090</name>
</gene>
<keyword evidence="2" id="KW-1185">Reference proteome</keyword>
<comment type="caution">
    <text evidence="1">The sequence shown here is derived from an EMBL/GenBank/DDBJ whole genome shotgun (WGS) entry which is preliminary data.</text>
</comment>
<evidence type="ECO:0000313" key="2">
    <source>
        <dbReference type="Proteomes" id="UP000031512"/>
    </source>
</evidence>
<dbReference type="RefSeq" id="XP_004831894.1">
    <property type="nucleotide sequence ID" value="XM_004831837.1"/>
</dbReference>
<dbReference type="GeneID" id="15803991"/>
<dbReference type="EMBL" id="ACOU01000007">
    <property type="protein sequence ID" value="EKX72442.1"/>
    <property type="molecule type" value="Genomic_DNA"/>
</dbReference>
<proteinExistence type="predicted"/>
<dbReference type="AlphaFoldDB" id="L1LAE5"/>
<dbReference type="Proteomes" id="UP000031512">
    <property type="component" value="Unassembled WGS sequence"/>
</dbReference>
<dbReference type="VEuPathDB" id="PiroplasmaDB:BEWA_049090"/>
<name>L1LAE5_THEEQ</name>